<feature type="signal peptide" evidence="4">
    <location>
        <begin position="1"/>
        <end position="16"/>
    </location>
</feature>
<dbReference type="Pfam" id="PF01670">
    <property type="entry name" value="Glyco_hydro_12"/>
    <property type="match status" value="1"/>
</dbReference>
<feature type="chain" id="PRO_5007800686" evidence="4">
    <location>
        <begin position="17"/>
        <end position="238"/>
    </location>
</feature>
<dbReference type="PANTHER" id="PTHR34002">
    <property type="entry name" value="BLR1656 PROTEIN"/>
    <property type="match status" value="1"/>
</dbReference>
<proteinExistence type="inferred from homology"/>
<sequence>MKTTSLLIALASTAFGQIETLCQQYGYYSKGSYSLNNNLWGMASGTGSQCLNVNSVSDSGVSWSTTWKWTGGDNSVKSYPYSGFTGLKRQPVSGIGSIPTSVKWSYDNTNIRADVAYDIFTAADINHDPSSGDYELMIWLAKYGEVQPIGSQIGTATVGGITWELWNGANGSQKTYSFVASSPITSWSGDVKEFFDYLTEKEKYPASTQNILTVQFGTEPFTGGETTFTVSNWSANVK</sequence>
<evidence type="ECO:0000313" key="6">
    <source>
        <dbReference type="Proteomes" id="UP000070168"/>
    </source>
</evidence>
<dbReference type="OrthoDB" id="89349at2759"/>
<comment type="caution">
    <text evidence="5">The sequence shown here is derived from an EMBL/GenBank/DDBJ whole genome shotgun (WGS) entry which is preliminary data.</text>
</comment>
<protein>
    <submittedName>
        <fullName evidence="5">Glycoside hydrolase, family 12</fullName>
    </submittedName>
</protein>
<dbReference type="PANTHER" id="PTHR34002:SF10">
    <property type="entry name" value="PUTATIVE-RELATED"/>
    <property type="match status" value="1"/>
</dbReference>
<dbReference type="Gene3D" id="2.60.120.180">
    <property type="match status" value="1"/>
</dbReference>
<reference evidence="5 6" key="1">
    <citation type="journal article" date="2016" name="BMC Genomics">
        <title>Genome sequencing and secondary metabolism of the postharvest pathogen Penicillium griseofulvum.</title>
        <authorList>
            <person name="Banani H."/>
            <person name="Marcet-Houben M."/>
            <person name="Ballester A.R."/>
            <person name="Abbruscato P."/>
            <person name="Gonzalez-Candelas L."/>
            <person name="Gabaldon T."/>
            <person name="Spadaro D."/>
        </authorList>
    </citation>
    <scope>NUCLEOTIDE SEQUENCE [LARGE SCALE GENOMIC DNA]</scope>
    <source>
        <strain evidence="5 6">PG3</strain>
    </source>
</reference>
<dbReference type="STRING" id="5078.A0A135LP65"/>
<dbReference type="GO" id="GO:0000272">
    <property type="term" value="P:polysaccharide catabolic process"/>
    <property type="evidence" value="ECO:0007669"/>
    <property type="project" value="UniProtKB-KW"/>
</dbReference>
<evidence type="ECO:0000313" key="5">
    <source>
        <dbReference type="EMBL" id="KXG50757.1"/>
    </source>
</evidence>
<dbReference type="AlphaFoldDB" id="A0A135LP65"/>
<evidence type="ECO:0000256" key="2">
    <source>
        <dbReference type="ARBA" id="ARBA00022729"/>
    </source>
</evidence>
<evidence type="ECO:0000256" key="4">
    <source>
        <dbReference type="SAM" id="SignalP"/>
    </source>
</evidence>
<comment type="similarity">
    <text evidence="1 3">Belongs to the glycosyl hydrolase 12 (cellulase H) family.</text>
</comment>
<dbReference type="SUPFAM" id="SSF49899">
    <property type="entry name" value="Concanavalin A-like lectins/glucanases"/>
    <property type="match status" value="1"/>
</dbReference>
<gene>
    <name evidence="5" type="ORF">PGRI_045240</name>
</gene>
<evidence type="ECO:0000256" key="1">
    <source>
        <dbReference type="ARBA" id="ARBA00005519"/>
    </source>
</evidence>
<keyword evidence="3" id="KW-0119">Carbohydrate metabolism</keyword>
<dbReference type="EMBL" id="LHQR01000045">
    <property type="protein sequence ID" value="KXG50757.1"/>
    <property type="molecule type" value="Genomic_DNA"/>
</dbReference>
<keyword evidence="3" id="KW-0326">Glycosidase</keyword>
<dbReference type="GO" id="GO:0008810">
    <property type="term" value="F:cellulase activity"/>
    <property type="evidence" value="ECO:0007669"/>
    <property type="project" value="InterPro"/>
</dbReference>
<dbReference type="OMA" id="IEYDYKY"/>
<keyword evidence="2 4" id="KW-0732">Signal</keyword>
<dbReference type="InterPro" id="IPR013319">
    <property type="entry name" value="GH11/12"/>
</dbReference>
<organism evidence="5 6">
    <name type="scientific">Penicillium patulum</name>
    <name type="common">Penicillium griseofulvum</name>
    <dbReference type="NCBI Taxonomy" id="5078"/>
    <lineage>
        <taxon>Eukaryota</taxon>
        <taxon>Fungi</taxon>
        <taxon>Dikarya</taxon>
        <taxon>Ascomycota</taxon>
        <taxon>Pezizomycotina</taxon>
        <taxon>Eurotiomycetes</taxon>
        <taxon>Eurotiomycetidae</taxon>
        <taxon>Eurotiales</taxon>
        <taxon>Aspergillaceae</taxon>
        <taxon>Penicillium</taxon>
    </lineage>
</organism>
<dbReference type="Proteomes" id="UP000070168">
    <property type="component" value="Unassembled WGS sequence"/>
</dbReference>
<evidence type="ECO:0000256" key="3">
    <source>
        <dbReference type="RuleBase" id="RU361163"/>
    </source>
</evidence>
<keyword evidence="6" id="KW-1185">Reference proteome</keyword>
<accession>A0A135LP65</accession>
<dbReference type="InterPro" id="IPR002594">
    <property type="entry name" value="GH12"/>
</dbReference>
<keyword evidence="3 5" id="KW-0378">Hydrolase</keyword>
<dbReference type="GeneID" id="63707537"/>
<keyword evidence="3" id="KW-0624">Polysaccharide degradation</keyword>
<dbReference type="RefSeq" id="XP_040649293.1">
    <property type="nucleotide sequence ID" value="XM_040792237.1"/>
</dbReference>
<name>A0A135LP65_PENPA</name>
<dbReference type="InterPro" id="IPR013320">
    <property type="entry name" value="ConA-like_dom_sf"/>
</dbReference>